<reference evidence="8" key="1">
    <citation type="submission" date="2021-01" db="EMBL/GenBank/DDBJ databases">
        <authorList>
            <person name="Corre E."/>
            <person name="Pelletier E."/>
            <person name="Niang G."/>
            <person name="Scheremetjew M."/>
            <person name="Finn R."/>
            <person name="Kale V."/>
            <person name="Holt S."/>
            <person name="Cochrane G."/>
            <person name="Meng A."/>
            <person name="Brown T."/>
            <person name="Cohen L."/>
        </authorList>
    </citation>
    <scope>NUCLEOTIDE SEQUENCE</scope>
    <source>
        <strain evidence="8">CCMP281</strain>
    </source>
</reference>
<feature type="domain" description="Cation efflux protein transmembrane" evidence="7">
    <location>
        <begin position="115"/>
        <end position="312"/>
    </location>
</feature>
<name>A0A7S3BAC4_9EUKA</name>
<dbReference type="GO" id="GO:0008324">
    <property type="term" value="F:monoatomic cation transmembrane transporter activity"/>
    <property type="evidence" value="ECO:0007669"/>
    <property type="project" value="InterPro"/>
</dbReference>
<dbReference type="InterPro" id="IPR050291">
    <property type="entry name" value="CDF_Transporter"/>
</dbReference>
<keyword evidence="5" id="KW-0472">Membrane</keyword>
<gene>
    <name evidence="8" type="ORF">HERI1096_LOCUS26565</name>
</gene>
<evidence type="ECO:0000256" key="1">
    <source>
        <dbReference type="ARBA" id="ARBA00004141"/>
    </source>
</evidence>
<evidence type="ECO:0000256" key="4">
    <source>
        <dbReference type="ARBA" id="ARBA00022989"/>
    </source>
</evidence>
<sequence length="325" mass="33406">MLLPLSLLPALSSSFIANSVTSVPISVTSKPTAAMTATFLANPTFATAAGYICVGPACAPVGDFFDGPISARRKFRPGWAANRRLRRLRPGWAQLLAQTTRATLSNMSPAAITTVGAITNVLLAVFKLVVGSFANSASLIADGWHSFGDLISDVFCWIFHKIGARPPDARQPDGYAKFEVAGTLGIAGFLVASGVAMTVRSGAAALTALRAPALGAAHTFAVADLAALSVAIASVLSKELLFGATHAVGIRCRSPAIVANAYHHRSDALSSLVAVVGIIGAVSGASWVDPLAATLVGVMVAGMGREVAREMLSGDDEVHQSDLVG</sequence>
<dbReference type="GO" id="GO:0016020">
    <property type="term" value="C:membrane"/>
    <property type="evidence" value="ECO:0007669"/>
    <property type="project" value="UniProtKB-SubCell"/>
</dbReference>
<evidence type="ECO:0000256" key="6">
    <source>
        <dbReference type="SAM" id="SignalP"/>
    </source>
</evidence>
<dbReference type="EMBL" id="HBHX01047947">
    <property type="protein sequence ID" value="CAE0127347.1"/>
    <property type="molecule type" value="Transcribed_RNA"/>
</dbReference>
<dbReference type="AlphaFoldDB" id="A0A7S3BAC4"/>
<dbReference type="InterPro" id="IPR002524">
    <property type="entry name" value="Cation_efflux"/>
</dbReference>
<dbReference type="PANTHER" id="PTHR43840">
    <property type="entry name" value="MITOCHONDRIAL METAL TRANSPORTER 1-RELATED"/>
    <property type="match status" value="1"/>
</dbReference>
<feature type="chain" id="PRO_5030767324" description="Cation efflux protein transmembrane domain-containing protein" evidence="6">
    <location>
        <begin position="23"/>
        <end position="325"/>
    </location>
</feature>
<evidence type="ECO:0000256" key="2">
    <source>
        <dbReference type="ARBA" id="ARBA00022448"/>
    </source>
</evidence>
<evidence type="ECO:0000313" key="8">
    <source>
        <dbReference type="EMBL" id="CAE0127347.1"/>
    </source>
</evidence>
<evidence type="ECO:0000256" key="3">
    <source>
        <dbReference type="ARBA" id="ARBA00022692"/>
    </source>
</evidence>
<dbReference type="SUPFAM" id="SSF161111">
    <property type="entry name" value="Cation efflux protein transmembrane domain-like"/>
    <property type="match status" value="1"/>
</dbReference>
<keyword evidence="2" id="KW-0813">Transport</keyword>
<evidence type="ECO:0000259" key="7">
    <source>
        <dbReference type="Pfam" id="PF01545"/>
    </source>
</evidence>
<dbReference type="Pfam" id="PF01545">
    <property type="entry name" value="Cation_efflux"/>
    <property type="match status" value="1"/>
</dbReference>
<protein>
    <recommendedName>
        <fullName evidence="7">Cation efflux protein transmembrane domain-containing protein</fullName>
    </recommendedName>
</protein>
<keyword evidence="4" id="KW-1133">Transmembrane helix</keyword>
<accession>A0A7S3BAC4</accession>
<keyword evidence="6" id="KW-0732">Signal</keyword>
<dbReference type="InterPro" id="IPR058533">
    <property type="entry name" value="Cation_efflux_TM"/>
</dbReference>
<organism evidence="8">
    <name type="scientific">Haptolina ericina</name>
    <dbReference type="NCBI Taxonomy" id="156174"/>
    <lineage>
        <taxon>Eukaryota</taxon>
        <taxon>Haptista</taxon>
        <taxon>Haptophyta</taxon>
        <taxon>Prymnesiophyceae</taxon>
        <taxon>Prymnesiales</taxon>
        <taxon>Prymnesiaceae</taxon>
        <taxon>Haptolina</taxon>
    </lineage>
</organism>
<dbReference type="NCBIfam" id="TIGR01297">
    <property type="entry name" value="CDF"/>
    <property type="match status" value="1"/>
</dbReference>
<evidence type="ECO:0000256" key="5">
    <source>
        <dbReference type="ARBA" id="ARBA00023136"/>
    </source>
</evidence>
<proteinExistence type="predicted"/>
<keyword evidence="3" id="KW-0812">Transmembrane</keyword>
<comment type="subcellular location">
    <subcellularLocation>
        <location evidence="1">Membrane</location>
        <topology evidence="1">Multi-pass membrane protein</topology>
    </subcellularLocation>
</comment>
<dbReference type="PANTHER" id="PTHR43840:SF15">
    <property type="entry name" value="MITOCHONDRIAL METAL TRANSPORTER 1-RELATED"/>
    <property type="match status" value="1"/>
</dbReference>
<dbReference type="Gene3D" id="1.20.1510.10">
    <property type="entry name" value="Cation efflux protein transmembrane domain"/>
    <property type="match status" value="1"/>
</dbReference>
<dbReference type="InterPro" id="IPR027469">
    <property type="entry name" value="Cation_efflux_TMD_sf"/>
</dbReference>
<feature type="signal peptide" evidence="6">
    <location>
        <begin position="1"/>
        <end position="22"/>
    </location>
</feature>